<evidence type="ECO:0000313" key="2">
    <source>
        <dbReference type="EMBL" id="ETO77185.1"/>
    </source>
</evidence>
<protein>
    <submittedName>
        <fullName evidence="2">Uncharacterized protein</fullName>
    </submittedName>
</protein>
<reference evidence="2 3" key="1">
    <citation type="submission" date="2013-11" db="EMBL/GenBank/DDBJ databases">
        <title>The Genome Sequence of Phytophthora parasitica P1976.</title>
        <authorList>
            <consortium name="The Broad Institute Genomics Platform"/>
            <person name="Russ C."/>
            <person name="Tyler B."/>
            <person name="Panabieres F."/>
            <person name="Shan W."/>
            <person name="Tripathy S."/>
            <person name="Grunwald N."/>
            <person name="Machado M."/>
            <person name="Johnson C.S."/>
            <person name="Walker B."/>
            <person name="Young S."/>
            <person name="Zeng Q."/>
            <person name="Gargeya S."/>
            <person name="Fitzgerald M."/>
            <person name="Haas B."/>
            <person name="Abouelleil A."/>
            <person name="Allen A.W."/>
            <person name="Alvarado L."/>
            <person name="Arachchi H.M."/>
            <person name="Berlin A.M."/>
            <person name="Chapman S.B."/>
            <person name="Gainer-Dewar J."/>
            <person name="Goldberg J."/>
            <person name="Griggs A."/>
            <person name="Gujja S."/>
            <person name="Hansen M."/>
            <person name="Howarth C."/>
            <person name="Imamovic A."/>
            <person name="Ireland A."/>
            <person name="Larimer J."/>
            <person name="McCowan C."/>
            <person name="Murphy C."/>
            <person name="Pearson M."/>
            <person name="Poon T.W."/>
            <person name="Priest M."/>
            <person name="Roberts A."/>
            <person name="Saif S."/>
            <person name="Shea T."/>
            <person name="Sisk P."/>
            <person name="Sykes S."/>
            <person name="Wortman J."/>
            <person name="Nusbaum C."/>
            <person name="Birren B."/>
        </authorList>
    </citation>
    <scope>NUCLEOTIDE SEQUENCE [LARGE SCALE GENOMIC DNA]</scope>
    <source>
        <strain evidence="2 3">P1976</strain>
    </source>
</reference>
<feature type="region of interest" description="Disordered" evidence="1">
    <location>
        <begin position="88"/>
        <end position="113"/>
    </location>
</feature>
<accession>A0A081AE74</accession>
<feature type="region of interest" description="Disordered" evidence="1">
    <location>
        <begin position="135"/>
        <end position="155"/>
    </location>
</feature>
<comment type="caution">
    <text evidence="2">The sequence shown here is derived from an EMBL/GenBank/DDBJ whole genome shotgun (WGS) entry which is preliminary data.</text>
</comment>
<dbReference type="AlphaFoldDB" id="A0A081AE74"/>
<proteinExistence type="predicted"/>
<name>A0A081AE74_PHYNI</name>
<evidence type="ECO:0000313" key="3">
    <source>
        <dbReference type="Proteomes" id="UP000028582"/>
    </source>
</evidence>
<gene>
    <name evidence="2" type="ORF">F444_07587</name>
</gene>
<dbReference type="PROSITE" id="PS51257">
    <property type="entry name" value="PROKAR_LIPOPROTEIN"/>
    <property type="match status" value="1"/>
</dbReference>
<evidence type="ECO:0000256" key="1">
    <source>
        <dbReference type="SAM" id="MobiDB-lite"/>
    </source>
</evidence>
<sequence length="155" mass="17204">MFRFETSKVASATIGLTAGCNLPVHICFQKVRKALALLAAVVQVDRAGSRYLLAEHCGVDLGTEGQETFEEHIPAEFECHRSASKVKAQATRSPKTIGRLPEPVGPGGPRRRTRIHADDRRARFRSTVKMKISDEGLDYRSRSQSTIKKSIGDRR</sequence>
<dbReference type="EMBL" id="ANJA01001439">
    <property type="protein sequence ID" value="ETO77185.1"/>
    <property type="molecule type" value="Genomic_DNA"/>
</dbReference>
<organism evidence="2 3">
    <name type="scientific">Phytophthora nicotianae P1976</name>
    <dbReference type="NCBI Taxonomy" id="1317066"/>
    <lineage>
        <taxon>Eukaryota</taxon>
        <taxon>Sar</taxon>
        <taxon>Stramenopiles</taxon>
        <taxon>Oomycota</taxon>
        <taxon>Peronosporomycetes</taxon>
        <taxon>Peronosporales</taxon>
        <taxon>Peronosporaceae</taxon>
        <taxon>Phytophthora</taxon>
    </lineage>
</organism>
<dbReference type="Proteomes" id="UP000028582">
    <property type="component" value="Unassembled WGS sequence"/>
</dbReference>